<reference evidence="2" key="1">
    <citation type="submission" date="2017-07" db="EMBL/GenBank/DDBJ databases">
        <title>Taro Niue Genome Assembly and Annotation.</title>
        <authorList>
            <person name="Atibalentja N."/>
            <person name="Keating K."/>
            <person name="Fields C.J."/>
        </authorList>
    </citation>
    <scope>NUCLEOTIDE SEQUENCE</scope>
    <source>
        <strain evidence="2">Niue_2</strain>
        <tissue evidence="2">Leaf</tissue>
    </source>
</reference>
<protein>
    <submittedName>
        <fullName evidence="2">Uncharacterized protein</fullName>
    </submittedName>
</protein>
<organism evidence="2 3">
    <name type="scientific">Colocasia esculenta</name>
    <name type="common">Wild taro</name>
    <name type="synonym">Arum esculentum</name>
    <dbReference type="NCBI Taxonomy" id="4460"/>
    <lineage>
        <taxon>Eukaryota</taxon>
        <taxon>Viridiplantae</taxon>
        <taxon>Streptophyta</taxon>
        <taxon>Embryophyta</taxon>
        <taxon>Tracheophyta</taxon>
        <taxon>Spermatophyta</taxon>
        <taxon>Magnoliopsida</taxon>
        <taxon>Liliopsida</taxon>
        <taxon>Araceae</taxon>
        <taxon>Aroideae</taxon>
        <taxon>Colocasieae</taxon>
        <taxon>Colocasia</taxon>
    </lineage>
</organism>
<evidence type="ECO:0000256" key="1">
    <source>
        <dbReference type="SAM" id="Coils"/>
    </source>
</evidence>
<dbReference type="AlphaFoldDB" id="A0A843XWA1"/>
<feature type="coiled-coil region" evidence="1">
    <location>
        <begin position="259"/>
        <end position="384"/>
    </location>
</feature>
<sequence>MSIGQAVLGYLYAGLTSVATGGPLFDSVIVLEFWMGMHIQFRAMDNLATECKTMLNHPLAFVGGPLHMSTKVWCKTAQLKGMKAWRDYFRKISVAEFNMRPRFLHNRAIRLPQHTRLALRLLGNEALVLYNPDRCYLQCGGDRTVVPILSHYLPIQKRKMDDEQDERDVRRALVHWEGCTRSVVQAKVEEDEDRAKEQINNWEHRGKAVKSDATTDDAYLQAYALKYGGKVYKSTRHQVDVAGEVATLRALLYSAVQDREATQRQTAELRREFERVRSTGVGGASSSRAAGGSPSLLEAQLARAVLRAEEAQRHLEERERDLQLTTEHAMDLQGQRDQVQGQRDQLQGQRDELQREIETTRGERDQLRIRAEAAEAQVAEATKELVALRV</sequence>
<keyword evidence="3" id="KW-1185">Reference proteome</keyword>
<dbReference type="EMBL" id="NMUH01015770">
    <property type="protein sequence ID" value="MQM23301.1"/>
    <property type="molecule type" value="Genomic_DNA"/>
</dbReference>
<evidence type="ECO:0000313" key="2">
    <source>
        <dbReference type="EMBL" id="MQM23301.1"/>
    </source>
</evidence>
<gene>
    <name evidence="2" type="ORF">Taro_056365</name>
</gene>
<name>A0A843XWA1_COLES</name>
<keyword evidence="1" id="KW-0175">Coiled coil</keyword>
<comment type="caution">
    <text evidence="2">The sequence shown here is derived from an EMBL/GenBank/DDBJ whole genome shotgun (WGS) entry which is preliminary data.</text>
</comment>
<dbReference type="Proteomes" id="UP000652761">
    <property type="component" value="Unassembled WGS sequence"/>
</dbReference>
<accession>A0A843XWA1</accession>
<evidence type="ECO:0000313" key="3">
    <source>
        <dbReference type="Proteomes" id="UP000652761"/>
    </source>
</evidence>
<proteinExistence type="predicted"/>